<dbReference type="Proteomes" id="UP001304300">
    <property type="component" value="Chromosome"/>
</dbReference>
<dbReference type="InterPro" id="IPR050595">
    <property type="entry name" value="Bact_response_regulator"/>
</dbReference>
<dbReference type="RefSeq" id="WP_317833488.1">
    <property type="nucleotide sequence ID" value="NZ_CP136920.1"/>
</dbReference>
<dbReference type="SMART" id="SM00448">
    <property type="entry name" value="REC"/>
    <property type="match status" value="1"/>
</dbReference>
<dbReference type="PANTHER" id="PTHR44591:SF3">
    <property type="entry name" value="RESPONSE REGULATORY DOMAIN-CONTAINING PROTEIN"/>
    <property type="match status" value="1"/>
</dbReference>
<gene>
    <name evidence="4" type="ORF">RZN69_20995</name>
</gene>
<dbReference type="PANTHER" id="PTHR44591">
    <property type="entry name" value="STRESS RESPONSE REGULATOR PROTEIN 1"/>
    <property type="match status" value="1"/>
</dbReference>
<protein>
    <submittedName>
        <fullName evidence="4">Response regulator</fullName>
    </submittedName>
</protein>
<dbReference type="SUPFAM" id="SSF52172">
    <property type="entry name" value="CheY-like"/>
    <property type="match status" value="1"/>
</dbReference>
<evidence type="ECO:0000313" key="5">
    <source>
        <dbReference type="Proteomes" id="UP001304300"/>
    </source>
</evidence>
<organism evidence="4 5">
    <name type="scientific">Rubellicoccus peritrichatus</name>
    <dbReference type="NCBI Taxonomy" id="3080537"/>
    <lineage>
        <taxon>Bacteria</taxon>
        <taxon>Pseudomonadati</taxon>
        <taxon>Verrucomicrobiota</taxon>
        <taxon>Opitutia</taxon>
        <taxon>Puniceicoccales</taxon>
        <taxon>Cerasicoccaceae</taxon>
        <taxon>Rubellicoccus</taxon>
    </lineage>
</organism>
<name>A0AAQ3L881_9BACT</name>
<dbReference type="EMBL" id="CP136920">
    <property type="protein sequence ID" value="WOO41105.1"/>
    <property type="molecule type" value="Genomic_DNA"/>
</dbReference>
<evidence type="ECO:0000313" key="4">
    <source>
        <dbReference type="EMBL" id="WOO41105.1"/>
    </source>
</evidence>
<reference evidence="4 5" key="1">
    <citation type="submission" date="2023-10" db="EMBL/GenBank/DDBJ databases">
        <title>Rubellicoccus peritrichatus gen. nov., sp. nov., isolated from an algae of coral reef tank.</title>
        <authorList>
            <person name="Luo J."/>
        </authorList>
    </citation>
    <scope>NUCLEOTIDE SEQUENCE [LARGE SCALE GENOMIC DNA]</scope>
    <source>
        <strain evidence="4 5">CR14</strain>
    </source>
</reference>
<feature type="domain" description="Response regulatory" evidence="3">
    <location>
        <begin position="2"/>
        <end position="119"/>
    </location>
</feature>
<dbReference type="Gene3D" id="3.40.50.2300">
    <property type="match status" value="1"/>
</dbReference>
<evidence type="ECO:0000256" key="1">
    <source>
        <dbReference type="ARBA" id="ARBA00022553"/>
    </source>
</evidence>
<dbReference type="GO" id="GO:0000160">
    <property type="term" value="P:phosphorelay signal transduction system"/>
    <property type="evidence" value="ECO:0007669"/>
    <property type="project" value="InterPro"/>
</dbReference>
<dbReference type="CDD" id="cd17546">
    <property type="entry name" value="REC_hyHK_CKI1_RcsC-like"/>
    <property type="match status" value="1"/>
</dbReference>
<evidence type="ECO:0000256" key="2">
    <source>
        <dbReference type="PROSITE-ProRule" id="PRU00169"/>
    </source>
</evidence>
<evidence type="ECO:0000259" key="3">
    <source>
        <dbReference type="PROSITE" id="PS50110"/>
    </source>
</evidence>
<dbReference type="PROSITE" id="PS50110">
    <property type="entry name" value="RESPONSE_REGULATORY"/>
    <property type="match status" value="1"/>
</dbReference>
<dbReference type="InterPro" id="IPR011006">
    <property type="entry name" value="CheY-like_superfamily"/>
</dbReference>
<accession>A0AAQ3L881</accession>
<dbReference type="AlphaFoldDB" id="A0AAQ3L881"/>
<proteinExistence type="predicted"/>
<feature type="modified residue" description="4-aspartylphosphate" evidence="2">
    <location>
        <position position="51"/>
    </location>
</feature>
<sequence length="190" mass="22142">MNVLIAEDDFISQRLLQTNLEQMGYEVTVANDGEEAWRMYQTMPTRIIVSDWLMPNMDGIELCEHIRGHKKSDYTYFIMLTANIGEEDNYFKAMDAGVDDFLAKPLNRTQLQIRLHVAERILKSTSRIKSLENVLTICAYTKRINFPDEGWQTIEEFMDNHLGIKLSHGIDPDHYEKVIKPELEKLKTTE</sequence>
<keyword evidence="1 2" id="KW-0597">Phosphoprotein</keyword>
<keyword evidence="5" id="KW-1185">Reference proteome</keyword>
<dbReference type="KEGG" id="puo:RZN69_20995"/>
<dbReference type="InterPro" id="IPR001789">
    <property type="entry name" value="Sig_transdc_resp-reg_receiver"/>
</dbReference>
<dbReference type="Pfam" id="PF00072">
    <property type="entry name" value="Response_reg"/>
    <property type="match status" value="1"/>
</dbReference>